<dbReference type="Pfam" id="PF07045">
    <property type="entry name" value="DUF1330"/>
    <property type="match status" value="1"/>
</dbReference>
<dbReference type="InterPro" id="IPR011008">
    <property type="entry name" value="Dimeric_a/b-barrel"/>
</dbReference>
<protein>
    <recommendedName>
        <fullName evidence="1">DUF1330 domain-containing protein</fullName>
    </recommendedName>
</protein>
<feature type="domain" description="DUF1330" evidence="1">
    <location>
        <begin position="23"/>
        <end position="116"/>
    </location>
</feature>
<dbReference type="InterPro" id="IPR010753">
    <property type="entry name" value="DUF1330"/>
</dbReference>
<reference evidence="3" key="1">
    <citation type="journal article" date="2019" name="Int. J. Syst. Evol. Microbiol.">
        <title>The Global Catalogue of Microorganisms (GCM) 10K type strain sequencing project: providing services to taxonomists for standard genome sequencing and annotation.</title>
        <authorList>
            <consortium name="The Broad Institute Genomics Platform"/>
            <consortium name="The Broad Institute Genome Sequencing Center for Infectious Disease"/>
            <person name="Wu L."/>
            <person name="Ma J."/>
        </authorList>
    </citation>
    <scope>NUCLEOTIDE SEQUENCE [LARGE SCALE GENOMIC DNA]</scope>
    <source>
        <strain evidence="3">CGMCC 1.11013</strain>
    </source>
</reference>
<keyword evidence="3" id="KW-1185">Reference proteome</keyword>
<name>A0ABQ1RPF3_9BURK</name>
<gene>
    <name evidence="2" type="ORF">GCM10010985_34210</name>
</gene>
<dbReference type="Proteomes" id="UP000597138">
    <property type="component" value="Unassembled WGS sequence"/>
</dbReference>
<accession>A0ABQ1RPF3</accession>
<dbReference type="Gene3D" id="3.30.70.100">
    <property type="match status" value="1"/>
</dbReference>
<dbReference type="PANTHER" id="PTHR41521">
    <property type="match status" value="1"/>
</dbReference>
<comment type="caution">
    <text evidence="2">The sequence shown here is derived from an EMBL/GenBank/DDBJ whole genome shotgun (WGS) entry which is preliminary data.</text>
</comment>
<dbReference type="EMBL" id="BMEG01000005">
    <property type="protein sequence ID" value="GGD76793.1"/>
    <property type="molecule type" value="Genomic_DNA"/>
</dbReference>
<dbReference type="SUPFAM" id="SSF54909">
    <property type="entry name" value="Dimeric alpha+beta barrel"/>
    <property type="match status" value="1"/>
</dbReference>
<organism evidence="2 3">
    <name type="scientific">Caballeronia grimmiae</name>
    <dbReference type="NCBI Taxonomy" id="1071679"/>
    <lineage>
        <taxon>Bacteria</taxon>
        <taxon>Pseudomonadati</taxon>
        <taxon>Pseudomonadota</taxon>
        <taxon>Betaproteobacteria</taxon>
        <taxon>Burkholderiales</taxon>
        <taxon>Burkholderiaceae</taxon>
        <taxon>Caballeronia</taxon>
    </lineage>
</organism>
<evidence type="ECO:0000313" key="3">
    <source>
        <dbReference type="Proteomes" id="UP000597138"/>
    </source>
</evidence>
<sequence>MLALASTHRAKALNEQQEIQMAKAYWVSAYRKIHKPEQVAEYSKLATVAIKEAGGRPLARGVASTVHGAGIAERTVLIEFDSLEQALATFNGEKYQEALRVLGDACERDFRVVEGLE</sequence>
<proteinExistence type="predicted"/>
<dbReference type="PANTHER" id="PTHR41521:SF4">
    <property type="entry name" value="BLR0684 PROTEIN"/>
    <property type="match status" value="1"/>
</dbReference>
<evidence type="ECO:0000313" key="2">
    <source>
        <dbReference type="EMBL" id="GGD76793.1"/>
    </source>
</evidence>
<evidence type="ECO:0000259" key="1">
    <source>
        <dbReference type="Pfam" id="PF07045"/>
    </source>
</evidence>